<gene>
    <name evidence="3" type="ORF">FEM03_17645</name>
</gene>
<dbReference type="AlphaFoldDB" id="A0A5R8KAY9"/>
<keyword evidence="4" id="KW-1185">Reference proteome</keyword>
<dbReference type="InterPro" id="IPR025524">
    <property type="entry name" value="DUF4412"/>
</dbReference>
<dbReference type="Pfam" id="PF14371">
    <property type="entry name" value="DUF4412"/>
    <property type="match status" value="1"/>
</dbReference>
<name>A0A5R8KAY9_9BACT</name>
<dbReference type="OrthoDB" id="9798841at2"/>
<sequence length="226" mass="24333">MFGPDTPLKIKLNHRYFPLFMKTKLLLGLALAFAATSIAHADIVIEQTIESSVQPTSKMTMKMKGSKLRTDIGDQMTSILDTETFDSITLMHPNKTIIKGDGAQLKAAAATATEDLSMKPVDTGKTEKVGGYNCSVWTVDVAGSKITIWATKDYPDYAAIKAELDVQTKASGQPNPMAAIDGMVMKTVAEIAGTKMTTTLDSAKKTPVDDSEFATPAGYTEMVMPK</sequence>
<evidence type="ECO:0000256" key="1">
    <source>
        <dbReference type="SAM" id="SignalP"/>
    </source>
</evidence>
<evidence type="ECO:0000259" key="2">
    <source>
        <dbReference type="Pfam" id="PF14371"/>
    </source>
</evidence>
<reference evidence="3 4" key="1">
    <citation type="submission" date="2019-05" db="EMBL/GenBank/DDBJ databases">
        <title>Verrucobacter flavum gen. nov., sp. nov. a new member of the family Verrucomicrobiaceae.</title>
        <authorList>
            <person name="Szuroczki S."/>
            <person name="Abbaszade G."/>
            <person name="Szabo A."/>
            <person name="Felfoldi T."/>
            <person name="Schumann P."/>
            <person name="Boka K."/>
            <person name="Keki Z."/>
            <person name="Toumi M."/>
            <person name="Toth E."/>
        </authorList>
    </citation>
    <scope>NUCLEOTIDE SEQUENCE [LARGE SCALE GENOMIC DNA]</scope>
    <source>
        <strain evidence="3 4">MG-N-17</strain>
    </source>
</reference>
<organism evidence="3 4">
    <name type="scientific">Phragmitibacter flavus</name>
    <dbReference type="NCBI Taxonomy" id="2576071"/>
    <lineage>
        <taxon>Bacteria</taxon>
        <taxon>Pseudomonadati</taxon>
        <taxon>Verrucomicrobiota</taxon>
        <taxon>Verrucomicrobiia</taxon>
        <taxon>Verrucomicrobiales</taxon>
        <taxon>Verrucomicrobiaceae</taxon>
        <taxon>Phragmitibacter</taxon>
    </lineage>
</organism>
<dbReference type="EMBL" id="VAUV01000013">
    <property type="protein sequence ID" value="TLD69466.1"/>
    <property type="molecule type" value="Genomic_DNA"/>
</dbReference>
<feature type="signal peptide" evidence="1">
    <location>
        <begin position="1"/>
        <end position="41"/>
    </location>
</feature>
<accession>A0A5R8KAY9</accession>
<feature type="chain" id="PRO_5024436193" evidence="1">
    <location>
        <begin position="42"/>
        <end position="226"/>
    </location>
</feature>
<proteinExistence type="predicted"/>
<dbReference type="Proteomes" id="UP000306196">
    <property type="component" value="Unassembled WGS sequence"/>
</dbReference>
<keyword evidence="1" id="KW-0732">Signal</keyword>
<feature type="domain" description="DUF4412" evidence="2">
    <location>
        <begin position="55"/>
        <end position="219"/>
    </location>
</feature>
<protein>
    <submittedName>
        <fullName evidence="3">DUF4412 domain-containing protein</fullName>
    </submittedName>
</protein>
<evidence type="ECO:0000313" key="3">
    <source>
        <dbReference type="EMBL" id="TLD69466.1"/>
    </source>
</evidence>
<comment type="caution">
    <text evidence="3">The sequence shown here is derived from an EMBL/GenBank/DDBJ whole genome shotgun (WGS) entry which is preliminary data.</text>
</comment>
<evidence type="ECO:0000313" key="4">
    <source>
        <dbReference type="Proteomes" id="UP000306196"/>
    </source>
</evidence>